<proteinExistence type="predicted"/>
<name>A0A8T2P3U2_9TELE</name>
<dbReference type="AlphaFoldDB" id="A0A8T2P3U2"/>
<comment type="caution">
    <text evidence="1">The sequence shown here is derived from an EMBL/GenBank/DDBJ whole genome shotgun (WGS) entry which is preliminary data.</text>
</comment>
<accession>A0A8T2P3U2</accession>
<evidence type="ECO:0000313" key="2">
    <source>
        <dbReference type="Proteomes" id="UP000824540"/>
    </source>
</evidence>
<reference evidence="1" key="1">
    <citation type="thesis" date="2021" institute="BYU ScholarsArchive" country="Provo, UT, USA">
        <title>Applications of and Algorithms for Genome Assembly and Genomic Analyses with an Emphasis on Marine Teleosts.</title>
        <authorList>
            <person name="Pickett B.D."/>
        </authorList>
    </citation>
    <scope>NUCLEOTIDE SEQUENCE</scope>
    <source>
        <strain evidence="1">HI-2016</strain>
    </source>
</reference>
<dbReference type="EMBL" id="JAFBMS010000014">
    <property type="protein sequence ID" value="KAG9346969.1"/>
    <property type="molecule type" value="Genomic_DNA"/>
</dbReference>
<dbReference type="Proteomes" id="UP000824540">
    <property type="component" value="Unassembled WGS sequence"/>
</dbReference>
<keyword evidence="2" id="KW-1185">Reference proteome</keyword>
<sequence length="96" mass="11047">MFRHFPSGTHQDNYKALWFERTVDQVTGESTHIYKGGYWEAKDQGNWDAFGSVNSCWPSVKSTQWRAFTSDPPCWCVIPQLESRLAEGQCIEMALV</sequence>
<dbReference type="SUPFAM" id="SSF144000">
    <property type="entry name" value="Oxysterol-binding protein-like"/>
    <property type="match status" value="1"/>
</dbReference>
<protein>
    <submittedName>
        <fullName evidence="1">Uncharacterized protein</fullName>
    </submittedName>
</protein>
<evidence type="ECO:0000313" key="1">
    <source>
        <dbReference type="EMBL" id="KAG9346969.1"/>
    </source>
</evidence>
<dbReference type="OrthoDB" id="14833at2759"/>
<gene>
    <name evidence="1" type="ORF">JZ751_005896</name>
</gene>
<dbReference type="InterPro" id="IPR037239">
    <property type="entry name" value="OSBP_sf"/>
</dbReference>
<organism evidence="1 2">
    <name type="scientific">Albula glossodonta</name>
    <name type="common">roundjaw bonefish</name>
    <dbReference type="NCBI Taxonomy" id="121402"/>
    <lineage>
        <taxon>Eukaryota</taxon>
        <taxon>Metazoa</taxon>
        <taxon>Chordata</taxon>
        <taxon>Craniata</taxon>
        <taxon>Vertebrata</taxon>
        <taxon>Euteleostomi</taxon>
        <taxon>Actinopterygii</taxon>
        <taxon>Neopterygii</taxon>
        <taxon>Teleostei</taxon>
        <taxon>Albuliformes</taxon>
        <taxon>Albulidae</taxon>
        <taxon>Albula</taxon>
    </lineage>
</organism>